<feature type="region of interest" description="Disordered" evidence="3">
    <location>
        <begin position="1"/>
        <end position="27"/>
    </location>
</feature>
<dbReference type="GO" id="GO:0000976">
    <property type="term" value="F:transcription cis-regulatory region binding"/>
    <property type="evidence" value="ECO:0007669"/>
    <property type="project" value="TreeGrafter"/>
</dbReference>
<dbReference type="AlphaFoldDB" id="A0AAP9EWT9"/>
<evidence type="ECO:0000256" key="2">
    <source>
        <dbReference type="PROSITE-ProRule" id="PRU00335"/>
    </source>
</evidence>
<evidence type="ECO:0000313" key="6">
    <source>
        <dbReference type="Proteomes" id="UP000323560"/>
    </source>
</evidence>
<dbReference type="PROSITE" id="PS50977">
    <property type="entry name" value="HTH_TETR_2"/>
    <property type="match status" value="1"/>
</dbReference>
<dbReference type="EMBL" id="CP043044">
    <property type="protein sequence ID" value="QEH97782.1"/>
    <property type="molecule type" value="Genomic_DNA"/>
</dbReference>
<reference evidence="5 6" key="1">
    <citation type="submission" date="2019-08" db="EMBL/GenBank/DDBJ databases">
        <title>Gluconobacter frateurii HD924 genome.</title>
        <authorList>
            <person name="Liu Y."/>
            <person name="Zhang P."/>
        </authorList>
    </citation>
    <scope>NUCLEOTIDE SEQUENCE [LARGE SCALE GENOMIC DNA]</scope>
    <source>
        <strain evidence="5 6">HD924</strain>
        <plasmid evidence="5 6">unnamed1</plasmid>
    </source>
</reference>
<dbReference type="InterPro" id="IPR039536">
    <property type="entry name" value="TetR_C_Proteobacteria"/>
</dbReference>
<evidence type="ECO:0000256" key="3">
    <source>
        <dbReference type="SAM" id="MobiDB-lite"/>
    </source>
</evidence>
<organism evidence="5 6">
    <name type="scientific">Gluconobacter thailandicus</name>
    <dbReference type="NCBI Taxonomy" id="257438"/>
    <lineage>
        <taxon>Bacteria</taxon>
        <taxon>Pseudomonadati</taxon>
        <taxon>Pseudomonadota</taxon>
        <taxon>Alphaproteobacteria</taxon>
        <taxon>Acetobacterales</taxon>
        <taxon>Acetobacteraceae</taxon>
        <taxon>Gluconobacter</taxon>
    </lineage>
</organism>
<dbReference type="InterPro" id="IPR001647">
    <property type="entry name" value="HTH_TetR"/>
</dbReference>
<evidence type="ECO:0000256" key="1">
    <source>
        <dbReference type="ARBA" id="ARBA00023125"/>
    </source>
</evidence>
<evidence type="ECO:0000259" key="4">
    <source>
        <dbReference type="PROSITE" id="PS50977"/>
    </source>
</evidence>
<dbReference type="PRINTS" id="PR00455">
    <property type="entry name" value="HTHTETR"/>
</dbReference>
<dbReference type="Pfam" id="PF14246">
    <property type="entry name" value="TetR_C_7"/>
    <property type="match status" value="1"/>
</dbReference>
<dbReference type="Gene3D" id="1.10.357.10">
    <property type="entry name" value="Tetracycline Repressor, domain 2"/>
    <property type="match status" value="1"/>
</dbReference>
<feature type="domain" description="HTH tetR-type" evidence="4">
    <location>
        <begin position="26"/>
        <end position="86"/>
    </location>
</feature>
<dbReference type="KEGG" id="gti:FXF46_15915"/>
<keyword evidence="1 2" id="KW-0238">DNA-binding</keyword>
<dbReference type="GO" id="GO:0003700">
    <property type="term" value="F:DNA-binding transcription factor activity"/>
    <property type="evidence" value="ECO:0007669"/>
    <property type="project" value="TreeGrafter"/>
</dbReference>
<name>A0AAP9EWT9_GLUTH</name>
<proteinExistence type="predicted"/>
<dbReference type="InterPro" id="IPR050109">
    <property type="entry name" value="HTH-type_TetR-like_transc_reg"/>
</dbReference>
<protein>
    <submittedName>
        <fullName evidence="5">TetR/AcrR family transcriptional regulator</fullName>
    </submittedName>
</protein>
<geneLocation type="plasmid" evidence="5 6">
    <name>unnamed1</name>
</geneLocation>
<dbReference type="InterPro" id="IPR009057">
    <property type="entry name" value="Homeodomain-like_sf"/>
</dbReference>
<keyword evidence="5" id="KW-0614">Plasmid</keyword>
<dbReference type="PANTHER" id="PTHR30055:SF146">
    <property type="entry name" value="HTH-TYPE TRANSCRIPTIONAL DUAL REGULATOR CECR"/>
    <property type="match status" value="1"/>
</dbReference>
<dbReference type="PANTHER" id="PTHR30055">
    <property type="entry name" value="HTH-TYPE TRANSCRIPTIONAL REGULATOR RUTR"/>
    <property type="match status" value="1"/>
</dbReference>
<dbReference type="Proteomes" id="UP000323560">
    <property type="component" value="Plasmid unnamed1"/>
</dbReference>
<dbReference type="Pfam" id="PF00440">
    <property type="entry name" value="TetR_N"/>
    <property type="match status" value="1"/>
</dbReference>
<gene>
    <name evidence="5" type="ORF">FXF46_15915</name>
</gene>
<evidence type="ECO:0000313" key="5">
    <source>
        <dbReference type="EMBL" id="QEH97782.1"/>
    </source>
</evidence>
<sequence length="237" mass="25868">MQLPTNAEPDSAKPRRGGRPSAKQAGEVDRRILDAATDLFLRLGFDATSCDQVVIQAGAGKASLYARYANKEELFAAVVRRMVKETLLPSWDVPWYLPVRDRLRSVAGSLLRHALSPDAVALMRVCVTTAHRMPELARQVDRVGRDGGMACIVRALAGNVVPADKAQKASDVAGRFIDMVFVPQQMRALIGDDCENLDQAALRRIDDTIDLFDRAGLLDFFETPPGSHTPLGSVDKA</sequence>
<feature type="DNA-binding region" description="H-T-H motif" evidence="2">
    <location>
        <begin position="49"/>
        <end position="68"/>
    </location>
</feature>
<accession>A0AAP9EWT9</accession>
<dbReference type="SUPFAM" id="SSF46689">
    <property type="entry name" value="Homeodomain-like"/>
    <property type="match status" value="1"/>
</dbReference>